<dbReference type="InterPro" id="IPR026055">
    <property type="entry name" value="FAR"/>
</dbReference>
<keyword evidence="4" id="KW-1185">Reference proteome</keyword>
<comment type="function">
    <text evidence="1">Catalyzes the reduction of fatty acyl-CoA to fatty alcohols.</text>
</comment>
<keyword evidence="1" id="KW-0521">NADP</keyword>
<name>A0AA40KEN6_9HYME</name>
<dbReference type="PANTHER" id="PTHR11011">
    <property type="entry name" value="MALE STERILITY PROTEIN 2-RELATED"/>
    <property type="match status" value="1"/>
</dbReference>
<keyword evidence="1" id="KW-0560">Oxidoreductase</keyword>
<evidence type="ECO:0000256" key="1">
    <source>
        <dbReference type="RuleBase" id="RU363097"/>
    </source>
</evidence>
<evidence type="ECO:0000259" key="2">
    <source>
        <dbReference type="Pfam" id="PF07993"/>
    </source>
</evidence>
<keyword evidence="1" id="KW-0444">Lipid biosynthesis</keyword>
<reference evidence="3" key="1">
    <citation type="submission" date="2021-10" db="EMBL/GenBank/DDBJ databases">
        <title>Melipona bicolor Genome sequencing and assembly.</title>
        <authorList>
            <person name="Araujo N.S."/>
            <person name="Arias M.C."/>
        </authorList>
    </citation>
    <scope>NUCLEOTIDE SEQUENCE</scope>
    <source>
        <strain evidence="3">USP_2M_L1-L4_2017</strain>
        <tissue evidence="3">Whole body</tissue>
    </source>
</reference>
<dbReference type="Proteomes" id="UP001177670">
    <property type="component" value="Unassembled WGS sequence"/>
</dbReference>
<proteinExistence type="inferred from homology"/>
<dbReference type="SUPFAM" id="SSF51735">
    <property type="entry name" value="NAD(P)-binding Rossmann-fold domains"/>
    <property type="match status" value="1"/>
</dbReference>
<comment type="catalytic activity">
    <reaction evidence="1">
        <text>a long-chain fatty acyl-CoA + 2 NADPH + 2 H(+) = a long-chain primary fatty alcohol + 2 NADP(+) + CoA</text>
        <dbReference type="Rhea" id="RHEA:52716"/>
        <dbReference type="ChEBI" id="CHEBI:15378"/>
        <dbReference type="ChEBI" id="CHEBI:57287"/>
        <dbReference type="ChEBI" id="CHEBI:57783"/>
        <dbReference type="ChEBI" id="CHEBI:58349"/>
        <dbReference type="ChEBI" id="CHEBI:77396"/>
        <dbReference type="ChEBI" id="CHEBI:83139"/>
        <dbReference type="EC" id="1.2.1.84"/>
    </reaction>
</comment>
<comment type="similarity">
    <text evidence="1">Belongs to the fatty acyl-CoA reductase family.</text>
</comment>
<protein>
    <recommendedName>
        <fullName evidence="1">Fatty acyl-CoA reductase</fullName>
        <ecNumber evidence="1">1.2.1.84</ecNumber>
    </recommendedName>
</protein>
<dbReference type="PANTHER" id="PTHR11011:SF116">
    <property type="entry name" value="FATTY ACYL-COA REDUCTASE CG5065-RELATED"/>
    <property type="match status" value="1"/>
</dbReference>
<organism evidence="3 4">
    <name type="scientific">Melipona bicolor</name>
    <dbReference type="NCBI Taxonomy" id="60889"/>
    <lineage>
        <taxon>Eukaryota</taxon>
        <taxon>Metazoa</taxon>
        <taxon>Ecdysozoa</taxon>
        <taxon>Arthropoda</taxon>
        <taxon>Hexapoda</taxon>
        <taxon>Insecta</taxon>
        <taxon>Pterygota</taxon>
        <taxon>Neoptera</taxon>
        <taxon>Endopterygota</taxon>
        <taxon>Hymenoptera</taxon>
        <taxon>Apocrita</taxon>
        <taxon>Aculeata</taxon>
        <taxon>Apoidea</taxon>
        <taxon>Anthophila</taxon>
        <taxon>Apidae</taxon>
        <taxon>Melipona</taxon>
    </lineage>
</organism>
<sequence length="142" mass="15663">MQGDVNLPDLGLSPKDRIMLIENVNIVFHLAATVRFNEPLNVAVNVNTKGTAHVIQLEQRNKELKHAISVVYVSTAYSNAHLPEIEDKIYTKNLAEQTVSSNSDRLPVAIVRPSIIGASIEEPCPGWVDNIFGVTEIVNSYL</sequence>
<evidence type="ECO:0000313" key="4">
    <source>
        <dbReference type="Proteomes" id="UP001177670"/>
    </source>
</evidence>
<evidence type="ECO:0000313" key="3">
    <source>
        <dbReference type="EMBL" id="KAK1117622.1"/>
    </source>
</evidence>
<dbReference type="GO" id="GO:0080019">
    <property type="term" value="F:alcohol-forming very long-chain fatty acyl-CoA reductase activity"/>
    <property type="evidence" value="ECO:0007669"/>
    <property type="project" value="InterPro"/>
</dbReference>
<accession>A0AA40KEN6</accession>
<dbReference type="InterPro" id="IPR036291">
    <property type="entry name" value="NAD(P)-bd_dom_sf"/>
</dbReference>
<dbReference type="GO" id="GO:0102965">
    <property type="term" value="F:alcohol-forming long-chain fatty acyl-CoA reductase activity"/>
    <property type="evidence" value="ECO:0007669"/>
    <property type="project" value="UniProtKB-EC"/>
</dbReference>
<keyword evidence="1" id="KW-0443">Lipid metabolism</keyword>
<feature type="domain" description="Thioester reductase (TE)" evidence="2">
    <location>
        <begin position="2"/>
        <end position="90"/>
    </location>
</feature>
<dbReference type="InterPro" id="IPR013120">
    <property type="entry name" value="FAR_NAD-bd"/>
</dbReference>
<dbReference type="AlphaFoldDB" id="A0AA40KEN6"/>
<comment type="caution">
    <text evidence="3">The sequence shown here is derived from an EMBL/GenBank/DDBJ whole genome shotgun (WGS) entry which is preliminary data.</text>
</comment>
<dbReference type="EMBL" id="JAHYIQ010000049">
    <property type="protein sequence ID" value="KAK1117622.1"/>
    <property type="molecule type" value="Genomic_DNA"/>
</dbReference>
<dbReference type="Gene3D" id="3.40.50.720">
    <property type="entry name" value="NAD(P)-binding Rossmann-like Domain"/>
    <property type="match status" value="1"/>
</dbReference>
<gene>
    <name evidence="3" type="ORF">K0M31_015795</name>
</gene>
<dbReference type="GO" id="GO:0005777">
    <property type="term" value="C:peroxisome"/>
    <property type="evidence" value="ECO:0007669"/>
    <property type="project" value="TreeGrafter"/>
</dbReference>
<dbReference type="GO" id="GO:0035336">
    <property type="term" value="P:long-chain fatty-acyl-CoA metabolic process"/>
    <property type="evidence" value="ECO:0007669"/>
    <property type="project" value="TreeGrafter"/>
</dbReference>
<dbReference type="EC" id="1.2.1.84" evidence="1"/>
<dbReference type="Pfam" id="PF07993">
    <property type="entry name" value="NAD_binding_4"/>
    <property type="match status" value="1"/>
</dbReference>